<dbReference type="SUPFAM" id="SSF51445">
    <property type="entry name" value="(Trans)glycosidases"/>
    <property type="match status" value="1"/>
</dbReference>
<evidence type="ECO:0000256" key="4">
    <source>
        <dbReference type="ARBA" id="ARBA00022729"/>
    </source>
</evidence>
<dbReference type="InterPro" id="IPR013780">
    <property type="entry name" value="Glyco_hydro_b"/>
</dbReference>
<evidence type="ECO:0000256" key="8">
    <source>
        <dbReference type="ARBA" id="ARBA00023295"/>
    </source>
</evidence>
<evidence type="ECO:0000256" key="9">
    <source>
        <dbReference type="ARBA" id="ARBA00042895"/>
    </source>
</evidence>
<accession>A0AAU9J0P1</accession>
<feature type="domain" description="Glycoside hydrolase family 31 TIM barrel" evidence="11">
    <location>
        <begin position="348"/>
        <end position="673"/>
    </location>
</feature>
<sequence>MAIKKRLFKIFEESSFCLRNRYLAKNHILSKPQGLRFDINYKIQSDSIIRIPGGISLTAGSVFETEVFLKGNIIMYKNGALHTYLDEINPLFPRFRPSPNDILNQSVLEKLEDENIHITEDMVTWEFDHIKYKLTFNPLRLEGFYKDELIIAANSKSLMNFEKYRPKGDENNINEVDVNFPIKIIDATQLIEEGEGGYKNIGNIWSEEYLDYIDEKPRGPSSVALDFEFFNASHVYGIPEHADSLALNDTKEGSPYRLFNCDNFSYKLGDTAAIYGAVPFMVSRSPALKSAGVFWLNSSETWIDIETLPQSKHSHWISEAGALEFFLFVGNSPLSVIETYTLLTGPAQLPPLSVLGYHQCRWNYNTREDLLEVSNGFLTNSIPLDVVWLDIEHTDKKKYFTWDDEKFPDPTSMQEILAKQGRNLVTIVDPHIKRDPDYFVHQDSENHNYYVANNEGNSFEGVCWPGISSWLDFTRPEVREYWSSNFDYSKYQNSTNNLYIWNDMNEPSVFNSPEGTMPRGNLHGNYEHREVHNTYGMYMQQASYQGLLKRSQKKERPFVLTRSFFAGTQKYGAIWTGDNAAEWSYLEYSVPMHLAIAIGGISFCGSDVGGFFGDPTPELLVRWYQLGAYYPFFRGHAHIESERREPWLFGEEALRKIRAAIRERYALLPYWYGLFYIYRTCGTPVIRPMFLEYPEIEECASLDRQYLVGSSLLVAGITKELQEHVDVFLPQGRWFDYHTLLEINAGQQSFQVQEDWIPVLIKGGSIIPRKNTPRMSSKEMLADPYSFLIAIDSNDSAQGFLYADDTISHNYMSGEYILADIQLNDFKLSYNLTNTMELENNIDEIMIIGLSRIPNEMILDIKGQKKPIDFGVRNNMIVINISDITISQNWTIEFK</sequence>
<evidence type="ECO:0000256" key="3">
    <source>
        <dbReference type="ARBA" id="ARBA00007806"/>
    </source>
</evidence>
<dbReference type="CDD" id="cd14752">
    <property type="entry name" value="GH31_N"/>
    <property type="match status" value="1"/>
</dbReference>
<name>A0AAU9J0P1_9CILI</name>
<dbReference type="InterPro" id="IPR030458">
    <property type="entry name" value="Glyco_hydro_31_AS"/>
</dbReference>
<dbReference type="GO" id="GO:0006491">
    <property type="term" value="P:N-glycan processing"/>
    <property type="evidence" value="ECO:0007669"/>
    <property type="project" value="TreeGrafter"/>
</dbReference>
<evidence type="ECO:0000256" key="2">
    <source>
        <dbReference type="ARBA" id="ARBA00004833"/>
    </source>
</evidence>
<comment type="similarity">
    <text evidence="3 10">Belongs to the glycosyl hydrolase 31 family.</text>
</comment>
<keyword evidence="7" id="KW-0325">Glycoprotein</keyword>
<dbReference type="PROSITE" id="PS00129">
    <property type="entry name" value="GLYCOSYL_HYDROL_F31_1"/>
    <property type="match status" value="1"/>
</dbReference>
<dbReference type="GO" id="GO:0030246">
    <property type="term" value="F:carbohydrate binding"/>
    <property type="evidence" value="ECO:0007669"/>
    <property type="project" value="InterPro"/>
</dbReference>
<comment type="pathway">
    <text evidence="2">Glycan metabolism; N-glycan metabolism.</text>
</comment>
<dbReference type="PANTHER" id="PTHR22762">
    <property type="entry name" value="ALPHA-GLUCOSIDASE"/>
    <property type="match status" value="1"/>
</dbReference>
<dbReference type="EMBL" id="CAJZBQ010000028">
    <property type="protein sequence ID" value="CAG9321652.1"/>
    <property type="molecule type" value="Genomic_DNA"/>
</dbReference>
<keyword evidence="4" id="KW-0732">Signal</keyword>
<dbReference type="InterPro" id="IPR025887">
    <property type="entry name" value="Glyco_hydro_31_N_dom"/>
</dbReference>
<reference evidence="14" key="1">
    <citation type="submission" date="2021-09" db="EMBL/GenBank/DDBJ databases">
        <authorList>
            <consortium name="AG Swart"/>
            <person name="Singh M."/>
            <person name="Singh A."/>
            <person name="Seah K."/>
            <person name="Emmerich C."/>
        </authorList>
    </citation>
    <scope>NUCLEOTIDE SEQUENCE</scope>
    <source>
        <strain evidence="14">ATCC30299</strain>
    </source>
</reference>
<keyword evidence="15" id="KW-1185">Reference proteome</keyword>
<dbReference type="InterPro" id="IPR000322">
    <property type="entry name" value="Glyco_hydro_31_TIM"/>
</dbReference>
<dbReference type="Pfam" id="PF13802">
    <property type="entry name" value="Gal_mutarotas_2"/>
    <property type="match status" value="1"/>
</dbReference>
<keyword evidence="8 10" id="KW-0326">Glycosidase</keyword>
<evidence type="ECO:0000256" key="1">
    <source>
        <dbReference type="ARBA" id="ARBA00004240"/>
    </source>
</evidence>
<dbReference type="Pfam" id="PF01055">
    <property type="entry name" value="Glyco_hydro_31_2nd"/>
    <property type="match status" value="1"/>
</dbReference>
<dbReference type="GO" id="GO:0005783">
    <property type="term" value="C:endoplasmic reticulum"/>
    <property type="evidence" value="ECO:0007669"/>
    <property type="project" value="UniProtKB-SubCell"/>
</dbReference>
<gene>
    <name evidence="14" type="ORF">BSTOLATCC_MIC28928</name>
</gene>
<comment type="caution">
    <text evidence="14">The sequence shown here is derived from an EMBL/GenBank/DDBJ whole genome shotgun (WGS) entry which is preliminary data.</text>
</comment>
<proteinExistence type="inferred from homology"/>
<evidence type="ECO:0000313" key="15">
    <source>
        <dbReference type="Proteomes" id="UP001162131"/>
    </source>
</evidence>
<evidence type="ECO:0000256" key="5">
    <source>
        <dbReference type="ARBA" id="ARBA00022801"/>
    </source>
</evidence>
<dbReference type="Proteomes" id="UP001162131">
    <property type="component" value="Unassembled WGS sequence"/>
</dbReference>
<dbReference type="PANTHER" id="PTHR22762:SF54">
    <property type="entry name" value="BCDNA.GH04962"/>
    <property type="match status" value="1"/>
</dbReference>
<dbReference type="InterPro" id="IPR011013">
    <property type="entry name" value="Gal_mutarotase_sf_dom"/>
</dbReference>
<dbReference type="Pfam" id="PF21365">
    <property type="entry name" value="Glyco_hydro_31_3rd"/>
    <property type="match status" value="1"/>
</dbReference>
<dbReference type="InterPro" id="IPR017853">
    <property type="entry name" value="GH"/>
</dbReference>
<dbReference type="Gene3D" id="3.20.20.80">
    <property type="entry name" value="Glycosidases"/>
    <property type="match status" value="2"/>
</dbReference>
<evidence type="ECO:0000259" key="13">
    <source>
        <dbReference type="Pfam" id="PF21365"/>
    </source>
</evidence>
<evidence type="ECO:0000313" key="14">
    <source>
        <dbReference type="EMBL" id="CAG9321652.1"/>
    </source>
</evidence>
<keyword evidence="6" id="KW-0256">Endoplasmic reticulum</keyword>
<organism evidence="14 15">
    <name type="scientific">Blepharisma stoltei</name>
    <dbReference type="NCBI Taxonomy" id="1481888"/>
    <lineage>
        <taxon>Eukaryota</taxon>
        <taxon>Sar</taxon>
        <taxon>Alveolata</taxon>
        <taxon>Ciliophora</taxon>
        <taxon>Postciliodesmatophora</taxon>
        <taxon>Heterotrichea</taxon>
        <taxon>Heterotrichida</taxon>
        <taxon>Blepharismidae</taxon>
        <taxon>Blepharisma</taxon>
    </lineage>
</organism>
<protein>
    <recommendedName>
        <fullName evidence="9">Glucosidase II subunit alpha</fullName>
    </recommendedName>
</protein>
<evidence type="ECO:0000256" key="6">
    <source>
        <dbReference type="ARBA" id="ARBA00022824"/>
    </source>
</evidence>
<dbReference type="InterPro" id="IPR048395">
    <property type="entry name" value="Glyco_hydro_31_C"/>
</dbReference>
<evidence type="ECO:0000259" key="11">
    <source>
        <dbReference type="Pfam" id="PF01055"/>
    </source>
</evidence>
<evidence type="ECO:0000259" key="12">
    <source>
        <dbReference type="Pfam" id="PF13802"/>
    </source>
</evidence>
<feature type="domain" description="Glycoside hydrolase family 31 N-terminal" evidence="12">
    <location>
        <begin position="116"/>
        <end position="304"/>
    </location>
</feature>
<dbReference type="SUPFAM" id="SSF51011">
    <property type="entry name" value="Glycosyl hydrolase domain"/>
    <property type="match status" value="1"/>
</dbReference>
<dbReference type="CDD" id="cd06603">
    <property type="entry name" value="GH31_GANC_GANAB_alpha"/>
    <property type="match status" value="1"/>
</dbReference>
<comment type="subcellular location">
    <subcellularLocation>
        <location evidence="1">Endoplasmic reticulum</location>
    </subcellularLocation>
</comment>
<dbReference type="AlphaFoldDB" id="A0AAU9J0P1"/>
<feature type="domain" description="Glycosyl hydrolase family 31 C-terminal" evidence="13">
    <location>
        <begin position="682"/>
        <end position="767"/>
    </location>
</feature>
<dbReference type="SUPFAM" id="SSF74650">
    <property type="entry name" value="Galactose mutarotase-like"/>
    <property type="match status" value="1"/>
</dbReference>
<dbReference type="Gene3D" id="2.60.40.1180">
    <property type="entry name" value="Golgi alpha-mannosidase II"/>
    <property type="match status" value="2"/>
</dbReference>
<evidence type="ECO:0000256" key="10">
    <source>
        <dbReference type="RuleBase" id="RU361185"/>
    </source>
</evidence>
<dbReference type="Gene3D" id="2.60.40.1760">
    <property type="entry name" value="glycosyl hydrolase (family 31)"/>
    <property type="match status" value="1"/>
</dbReference>
<dbReference type="GO" id="GO:0005975">
    <property type="term" value="P:carbohydrate metabolic process"/>
    <property type="evidence" value="ECO:0007669"/>
    <property type="project" value="InterPro"/>
</dbReference>
<evidence type="ECO:0000256" key="7">
    <source>
        <dbReference type="ARBA" id="ARBA00023180"/>
    </source>
</evidence>
<keyword evidence="5 10" id="KW-0378">Hydrolase</keyword>
<dbReference type="GO" id="GO:0090599">
    <property type="term" value="F:alpha-glucosidase activity"/>
    <property type="evidence" value="ECO:0007669"/>
    <property type="project" value="TreeGrafter"/>
</dbReference>